<dbReference type="RefSeq" id="WP_251797174.1">
    <property type="nucleotide sequence ID" value="NZ_JAMQOL010000008.1"/>
</dbReference>
<evidence type="ECO:0000259" key="1">
    <source>
        <dbReference type="Pfam" id="PF13223"/>
    </source>
</evidence>
<dbReference type="Proteomes" id="UP001523216">
    <property type="component" value="Unassembled WGS sequence"/>
</dbReference>
<feature type="domain" description="DUF4031" evidence="1">
    <location>
        <begin position="2"/>
        <end position="76"/>
    </location>
</feature>
<evidence type="ECO:0000313" key="3">
    <source>
        <dbReference type="Proteomes" id="UP001523216"/>
    </source>
</evidence>
<evidence type="ECO:0000313" key="2">
    <source>
        <dbReference type="EMBL" id="MCM4077296.1"/>
    </source>
</evidence>
<dbReference type="Pfam" id="PF13223">
    <property type="entry name" value="DUF4031"/>
    <property type="match status" value="1"/>
</dbReference>
<keyword evidence="3" id="KW-1185">Reference proteome</keyword>
<organism evidence="2 3">
    <name type="scientific">Paractinoplanes hotanensis</name>
    <dbReference type="NCBI Taxonomy" id="2906497"/>
    <lineage>
        <taxon>Bacteria</taxon>
        <taxon>Bacillati</taxon>
        <taxon>Actinomycetota</taxon>
        <taxon>Actinomycetes</taxon>
        <taxon>Micromonosporales</taxon>
        <taxon>Micromonosporaceae</taxon>
        <taxon>Paractinoplanes</taxon>
    </lineage>
</organism>
<dbReference type="EMBL" id="JAMQOL010000008">
    <property type="protein sequence ID" value="MCM4077296.1"/>
    <property type="molecule type" value="Genomic_DNA"/>
</dbReference>
<accession>A0ABT0XU41</accession>
<comment type="caution">
    <text evidence="2">The sequence shown here is derived from an EMBL/GenBank/DDBJ whole genome shotgun (WGS) entry which is preliminary data.</text>
</comment>
<reference evidence="2 3" key="1">
    <citation type="submission" date="2022-06" db="EMBL/GenBank/DDBJ databases">
        <title>Actinoplanes abujensis sp. nov., isolated from Nigerian arid soil.</title>
        <authorList>
            <person name="Ding P."/>
        </authorList>
    </citation>
    <scope>NUCLEOTIDE SEQUENCE [LARGE SCALE GENOMIC DNA]</scope>
    <source>
        <strain evidence="3">TRM88002</strain>
    </source>
</reference>
<protein>
    <submittedName>
        <fullName evidence="2">DUF4031 domain-containing protein</fullName>
    </submittedName>
</protein>
<dbReference type="InterPro" id="IPR025109">
    <property type="entry name" value="DUF4031"/>
</dbReference>
<gene>
    <name evidence="2" type="ORF">LXN57_06920</name>
</gene>
<sequence length="87" mass="10052">MILVDEPRWPARGRLWSHLVSDASYAELHVFAEMLGAPRRAFDRDHYDIPETRFPSALWLGATLLPSRDLAARLRAAGLRRPKHLHR</sequence>
<name>A0ABT0XU41_9ACTN</name>
<proteinExistence type="predicted"/>